<dbReference type="Gene3D" id="1.10.10.10">
    <property type="entry name" value="Winged helix-like DNA-binding domain superfamily/Winged helix DNA-binding domain"/>
    <property type="match status" value="1"/>
</dbReference>
<dbReference type="RefSeq" id="WP_232833309.1">
    <property type="nucleotide sequence ID" value="NZ_CP139965.1"/>
</dbReference>
<dbReference type="Proteomes" id="UP001325479">
    <property type="component" value="Chromosome"/>
</dbReference>
<evidence type="ECO:0000256" key="1">
    <source>
        <dbReference type="SAM" id="MobiDB-lite"/>
    </source>
</evidence>
<gene>
    <name evidence="3" type="ORF">U0042_13340</name>
</gene>
<dbReference type="InterPro" id="IPR036390">
    <property type="entry name" value="WH_DNA-bd_sf"/>
</dbReference>
<accession>A0ABZ0WT50</accession>
<feature type="region of interest" description="Disordered" evidence="1">
    <location>
        <begin position="65"/>
        <end position="106"/>
    </location>
</feature>
<feature type="compositionally biased region" description="Basic residues" evidence="1">
    <location>
        <begin position="74"/>
        <end position="85"/>
    </location>
</feature>
<keyword evidence="4" id="KW-1185">Reference proteome</keyword>
<dbReference type="SMART" id="SM00418">
    <property type="entry name" value="HTH_ARSR"/>
    <property type="match status" value="1"/>
</dbReference>
<dbReference type="SUPFAM" id="SSF46785">
    <property type="entry name" value="Winged helix' DNA-binding domain"/>
    <property type="match status" value="1"/>
</dbReference>
<proteinExistence type="predicted"/>
<dbReference type="PANTHER" id="PTHR39168">
    <property type="entry name" value="TRANSCRIPTIONAL REGULATOR-RELATED"/>
    <property type="match status" value="1"/>
</dbReference>
<dbReference type="InterPro" id="IPR001845">
    <property type="entry name" value="HTH_ArsR_DNA-bd_dom"/>
</dbReference>
<evidence type="ECO:0000259" key="2">
    <source>
        <dbReference type="SMART" id="SM00418"/>
    </source>
</evidence>
<dbReference type="Pfam" id="PF12840">
    <property type="entry name" value="HTH_20"/>
    <property type="match status" value="1"/>
</dbReference>
<dbReference type="InterPro" id="IPR036388">
    <property type="entry name" value="WH-like_DNA-bd_sf"/>
</dbReference>
<sequence length="139" mass="14900">MCQDHNVANVAFLIADPARAAMLMFLLDGQARPAGEFARVAGITAQTASSHLSKLLKGGLLVAENDGPPSQLPARRKRSCGRARKPSGSTPGRTRVPETTEPDRAGIASRAMLFRHGRHEVVLDLLVRDIRVVAAVDAR</sequence>
<reference evidence="3 4" key="1">
    <citation type="submission" date="2023-12" db="EMBL/GenBank/DDBJ databases">
        <title>Genome sequencing and assembly of bacterial species from a model synthetic community.</title>
        <authorList>
            <person name="Hogle S.L."/>
        </authorList>
    </citation>
    <scope>NUCLEOTIDE SEQUENCE [LARGE SCALE GENOMIC DNA]</scope>
    <source>
        <strain evidence="3 4">HAMBI 2494</strain>
    </source>
</reference>
<dbReference type="InterPro" id="IPR052543">
    <property type="entry name" value="HTH_Metal-responsive_Reg"/>
</dbReference>
<protein>
    <submittedName>
        <fullName evidence="3">Helix-turn-helix domain-containing protein</fullName>
    </submittedName>
</protein>
<dbReference type="EMBL" id="CP139965">
    <property type="protein sequence ID" value="WQD80579.1"/>
    <property type="molecule type" value="Genomic_DNA"/>
</dbReference>
<evidence type="ECO:0000313" key="3">
    <source>
        <dbReference type="EMBL" id="WQD80579.1"/>
    </source>
</evidence>
<name>A0ABZ0WT50_9BURK</name>
<evidence type="ECO:0000313" key="4">
    <source>
        <dbReference type="Proteomes" id="UP001325479"/>
    </source>
</evidence>
<organism evidence="3 4">
    <name type="scientific">Paraburkholderia kururiensis</name>
    <dbReference type="NCBI Taxonomy" id="984307"/>
    <lineage>
        <taxon>Bacteria</taxon>
        <taxon>Pseudomonadati</taxon>
        <taxon>Pseudomonadota</taxon>
        <taxon>Betaproteobacteria</taxon>
        <taxon>Burkholderiales</taxon>
        <taxon>Burkholderiaceae</taxon>
        <taxon>Paraburkholderia</taxon>
    </lineage>
</organism>
<feature type="compositionally biased region" description="Basic and acidic residues" evidence="1">
    <location>
        <begin position="95"/>
        <end position="104"/>
    </location>
</feature>
<dbReference type="PANTHER" id="PTHR39168:SF1">
    <property type="entry name" value="TRANSCRIPTIONAL REGULATORY PROTEIN"/>
    <property type="match status" value="1"/>
</dbReference>
<feature type="domain" description="HTH arsR-type" evidence="2">
    <location>
        <begin position="11"/>
        <end position="113"/>
    </location>
</feature>